<protein>
    <submittedName>
        <fullName evidence="1">Uncharacterized protein</fullName>
    </submittedName>
</protein>
<evidence type="ECO:0000313" key="2">
    <source>
        <dbReference type="Proteomes" id="UP000304148"/>
    </source>
</evidence>
<proteinExistence type="predicted"/>
<name>A0A383RB24_PAEAL</name>
<gene>
    <name evidence="1" type="ORF">PBLR_12415</name>
</gene>
<accession>A0A383RB24</accession>
<dbReference type="Proteomes" id="UP000304148">
    <property type="component" value="Chromosome"/>
</dbReference>
<organism evidence="1 2">
    <name type="scientific">Paenibacillus alvei</name>
    <name type="common">Bacillus alvei</name>
    <dbReference type="NCBI Taxonomy" id="44250"/>
    <lineage>
        <taxon>Bacteria</taxon>
        <taxon>Bacillati</taxon>
        <taxon>Bacillota</taxon>
        <taxon>Bacilli</taxon>
        <taxon>Bacillales</taxon>
        <taxon>Paenibacillaceae</taxon>
        <taxon>Paenibacillus</taxon>
    </lineage>
</organism>
<dbReference type="EMBL" id="LS992241">
    <property type="protein sequence ID" value="SYX83993.1"/>
    <property type="molecule type" value="Genomic_DNA"/>
</dbReference>
<evidence type="ECO:0000313" key="1">
    <source>
        <dbReference type="EMBL" id="SYX83993.1"/>
    </source>
</evidence>
<reference evidence="2" key="1">
    <citation type="submission" date="2018-08" db="EMBL/GenBank/DDBJ databases">
        <authorList>
            <person name="Chevrot R."/>
        </authorList>
    </citation>
    <scope>NUCLEOTIDE SEQUENCE [LARGE SCALE GENOMIC DNA]</scope>
</reference>
<sequence>MTAYAGRTSAREFLNKIHECMIAEKYKLVFGNSTNGEFVYKSPNDNFFIQFLDPKSNCLHVGFYDNYTVLQEGEPGITSKGQKQECITWNKSSEDDVQIAYIMNISPSFVIIQCEGLKVDKDCCSSLTYIGMPKCYDDKDNKTPDFGGIAGTTRMKTNKTSQWPALRNRALKADSFYKIDGYWPENSCGWGDSIFYTPLYIGNSDEGLRGELHCLYGLKANSRKEFHHYDTFQNDGKYYIILSTDDDYDKNSFLPKTWYVMEVEEEMKYGLLFR</sequence>
<dbReference type="AlphaFoldDB" id="A0A383RB24"/>
<dbReference type="RefSeq" id="WP_138185962.1">
    <property type="nucleotide sequence ID" value="NZ_LS992241.1"/>
</dbReference>